<dbReference type="HOGENOM" id="CLU_2497898_0_0_1"/>
<protein>
    <submittedName>
        <fullName evidence="1">Uncharacterized protein</fullName>
    </submittedName>
</protein>
<evidence type="ECO:0000313" key="2">
    <source>
        <dbReference type="Proteomes" id="UP000012174"/>
    </source>
</evidence>
<dbReference type="OrthoDB" id="4759443at2759"/>
<proteinExistence type="predicted"/>
<sequence length="86" mass="9789">MRKIQQVIRPGVVNSLFSWHRKPLRVRGLDAIVHGEHTMSLIKEADLNPLRVGTAETICATFGELAARQKEIAKEIWKARDEKEAE</sequence>
<dbReference type="EMBL" id="KB706540">
    <property type="protein sequence ID" value="EMR67037.1"/>
    <property type="molecule type" value="Genomic_DNA"/>
</dbReference>
<dbReference type="Proteomes" id="UP000012174">
    <property type="component" value="Unassembled WGS sequence"/>
</dbReference>
<accession>M7SS29</accession>
<name>M7SS29_EUTLA</name>
<gene>
    <name evidence="1" type="ORF">UCREL1_5973</name>
</gene>
<dbReference type="KEGG" id="ela:UCREL1_5973"/>
<organism evidence="1 2">
    <name type="scientific">Eutypa lata (strain UCR-EL1)</name>
    <name type="common">Grapevine dieback disease fungus</name>
    <name type="synonym">Eutypa armeniacae</name>
    <dbReference type="NCBI Taxonomy" id="1287681"/>
    <lineage>
        <taxon>Eukaryota</taxon>
        <taxon>Fungi</taxon>
        <taxon>Dikarya</taxon>
        <taxon>Ascomycota</taxon>
        <taxon>Pezizomycotina</taxon>
        <taxon>Sordariomycetes</taxon>
        <taxon>Xylariomycetidae</taxon>
        <taxon>Xylariales</taxon>
        <taxon>Diatrypaceae</taxon>
        <taxon>Eutypa</taxon>
    </lineage>
</organism>
<evidence type="ECO:0000313" key="1">
    <source>
        <dbReference type="EMBL" id="EMR67037.1"/>
    </source>
</evidence>
<keyword evidence="2" id="KW-1185">Reference proteome</keyword>
<dbReference type="AlphaFoldDB" id="M7SS29"/>
<reference evidence="2" key="1">
    <citation type="journal article" date="2013" name="Genome Announc.">
        <title>Draft genome sequence of the grapevine dieback fungus Eutypa lata UCR-EL1.</title>
        <authorList>
            <person name="Blanco-Ulate B."/>
            <person name="Rolshausen P.E."/>
            <person name="Cantu D."/>
        </authorList>
    </citation>
    <scope>NUCLEOTIDE SEQUENCE [LARGE SCALE GENOMIC DNA]</scope>
    <source>
        <strain evidence="2">UCR-EL1</strain>
    </source>
</reference>